<dbReference type="EMBL" id="CH479240">
    <property type="protein sequence ID" value="EDW37576.1"/>
    <property type="molecule type" value="Genomic_DNA"/>
</dbReference>
<dbReference type="Proteomes" id="UP000008744">
    <property type="component" value="Unassembled WGS sequence"/>
</dbReference>
<dbReference type="GO" id="GO:0006367">
    <property type="term" value="P:transcription initiation at RNA polymerase II promoter"/>
    <property type="evidence" value="ECO:0007669"/>
    <property type="project" value="TreeGrafter"/>
</dbReference>
<dbReference type="InterPro" id="IPR039997">
    <property type="entry name" value="TFE"/>
</dbReference>
<feature type="region of interest" description="Disordered" evidence="1">
    <location>
        <begin position="60"/>
        <end position="88"/>
    </location>
</feature>
<dbReference type="GO" id="GO:0005673">
    <property type="term" value="C:transcription factor TFIIE complex"/>
    <property type="evidence" value="ECO:0007669"/>
    <property type="project" value="EnsemblMetazoa"/>
</dbReference>
<sequence>MSSTSAAASNAAPAKEVRYVTEVPSSLKQLARLVVRGFYSLEDALIIDMLVRNPCMKEDDMASCCGSRRSSSERASPRCAPTNSSRSG</sequence>
<dbReference type="InterPro" id="IPR017919">
    <property type="entry name" value="TFIIE/TFIIEa_HTH"/>
</dbReference>
<proteinExistence type="predicted"/>
<feature type="domain" description="HTH TFE/IIEalpha-type" evidence="2">
    <location>
        <begin position="27"/>
        <end position="62"/>
    </location>
</feature>
<reference evidence="3 4" key="1">
    <citation type="journal article" date="2007" name="Nature">
        <title>Evolution of genes and genomes on the Drosophila phylogeny.</title>
        <authorList>
            <consortium name="Drosophila 12 Genomes Consortium"/>
            <person name="Clark A.G."/>
            <person name="Eisen M.B."/>
            <person name="Smith D.R."/>
            <person name="Bergman C.M."/>
            <person name="Oliver B."/>
            <person name="Markow T.A."/>
            <person name="Kaufman T.C."/>
            <person name="Kellis M."/>
            <person name="Gelbart W."/>
            <person name="Iyer V.N."/>
            <person name="Pollard D.A."/>
            <person name="Sackton T.B."/>
            <person name="Larracuente A.M."/>
            <person name="Singh N.D."/>
            <person name="Abad J.P."/>
            <person name="Abt D.N."/>
            <person name="Adryan B."/>
            <person name="Aguade M."/>
            <person name="Akashi H."/>
            <person name="Anderson W.W."/>
            <person name="Aquadro C.F."/>
            <person name="Ardell D.H."/>
            <person name="Arguello R."/>
            <person name="Artieri C.G."/>
            <person name="Barbash D.A."/>
            <person name="Barker D."/>
            <person name="Barsanti P."/>
            <person name="Batterham P."/>
            <person name="Batzoglou S."/>
            <person name="Begun D."/>
            <person name="Bhutkar A."/>
            <person name="Blanco E."/>
            <person name="Bosak S.A."/>
            <person name="Bradley R.K."/>
            <person name="Brand A.D."/>
            <person name="Brent M.R."/>
            <person name="Brooks A.N."/>
            <person name="Brown R.H."/>
            <person name="Butlin R.K."/>
            <person name="Caggese C."/>
            <person name="Calvi B.R."/>
            <person name="Bernardo de Carvalho A."/>
            <person name="Caspi A."/>
            <person name="Castrezana S."/>
            <person name="Celniker S.E."/>
            <person name="Chang J.L."/>
            <person name="Chapple C."/>
            <person name="Chatterji S."/>
            <person name="Chinwalla A."/>
            <person name="Civetta A."/>
            <person name="Clifton S.W."/>
            <person name="Comeron J.M."/>
            <person name="Costello J.C."/>
            <person name="Coyne J.A."/>
            <person name="Daub J."/>
            <person name="David R.G."/>
            <person name="Delcher A.L."/>
            <person name="Delehaunty K."/>
            <person name="Do C.B."/>
            <person name="Ebling H."/>
            <person name="Edwards K."/>
            <person name="Eickbush T."/>
            <person name="Evans J.D."/>
            <person name="Filipski A."/>
            <person name="Findeiss S."/>
            <person name="Freyhult E."/>
            <person name="Fulton L."/>
            <person name="Fulton R."/>
            <person name="Garcia A.C."/>
            <person name="Gardiner A."/>
            <person name="Garfield D.A."/>
            <person name="Garvin B.E."/>
            <person name="Gibson G."/>
            <person name="Gilbert D."/>
            <person name="Gnerre S."/>
            <person name="Godfrey J."/>
            <person name="Good R."/>
            <person name="Gotea V."/>
            <person name="Gravely B."/>
            <person name="Greenberg A.J."/>
            <person name="Griffiths-Jones S."/>
            <person name="Gross S."/>
            <person name="Guigo R."/>
            <person name="Gustafson E.A."/>
            <person name="Haerty W."/>
            <person name="Hahn M.W."/>
            <person name="Halligan D.L."/>
            <person name="Halpern A.L."/>
            <person name="Halter G.M."/>
            <person name="Han M.V."/>
            <person name="Heger A."/>
            <person name="Hillier L."/>
            <person name="Hinrichs A.S."/>
            <person name="Holmes I."/>
            <person name="Hoskins R.A."/>
            <person name="Hubisz M.J."/>
            <person name="Hultmark D."/>
            <person name="Huntley M.A."/>
            <person name="Jaffe D.B."/>
            <person name="Jagadeeshan S."/>
            <person name="Jeck W.R."/>
            <person name="Johnson J."/>
            <person name="Jones C.D."/>
            <person name="Jordan W.C."/>
            <person name="Karpen G.H."/>
            <person name="Kataoka E."/>
            <person name="Keightley P.D."/>
            <person name="Kheradpour P."/>
            <person name="Kirkness E.F."/>
            <person name="Koerich L.B."/>
            <person name="Kristiansen K."/>
            <person name="Kudrna D."/>
            <person name="Kulathinal R.J."/>
            <person name="Kumar S."/>
            <person name="Kwok R."/>
            <person name="Lander E."/>
            <person name="Langley C.H."/>
            <person name="Lapoint R."/>
            <person name="Lazzaro B.P."/>
            <person name="Lee S.J."/>
            <person name="Levesque L."/>
            <person name="Li R."/>
            <person name="Lin C.F."/>
            <person name="Lin M.F."/>
            <person name="Lindblad-Toh K."/>
            <person name="Llopart A."/>
            <person name="Long M."/>
            <person name="Low L."/>
            <person name="Lozovsky E."/>
            <person name="Lu J."/>
            <person name="Luo M."/>
            <person name="Machado C.A."/>
            <person name="Makalowski W."/>
            <person name="Marzo M."/>
            <person name="Matsuda M."/>
            <person name="Matzkin L."/>
            <person name="McAllister B."/>
            <person name="McBride C.S."/>
            <person name="McKernan B."/>
            <person name="McKernan K."/>
            <person name="Mendez-Lago M."/>
            <person name="Minx P."/>
            <person name="Mollenhauer M.U."/>
            <person name="Montooth K."/>
            <person name="Mount S.M."/>
            <person name="Mu X."/>
            <person name="Myers E."/>
            <person name="Negre B."/>
            <person name="Newfeld S."/>
            <person name="Nielsen R."/>
            <person name="Noor M.A."/>
            <person name="O'Grady P."/>
            <person name="Pachter L."/>
            <person name="Papaceit M."/>
            <person name="Parisi M.J."/>
            <person name="Parisi M."/>
            <person name="Parts L."/>
            <person name="Pedersen J.S."/>
            <person name="Pesole G."/>
            <person name="Phillippy A.M."/>
            <person name="Ponting C.P."/>
            <person name="Pop M."/>
            <person name="Porcelli D."/>
            <person name="Powell J.R."/>
            <person name="Prohaska S."/>
            <person name="Pruitt K."/>
            <person name="Puig M."/>
            <person name="Quesneville H."/>
            <person name="Ram K.R."/>
            <person name="Rand D."/>
            <person name="Rasmussen M.D."/>
            <person name="Reed L.K."/>
            <person name="Reenan R."/>
            <person name="Reily A."/>
            <person name="Remington K.A."/>
            <person name="Rieger T.T."/>
            <person name="Ritchie M.G."/>
            <person name="Robin C."/>
            <person name="Rogers Y.H."/>
            <person name="Rohde C."/>
            <person name="Rozas J."/>
            <person name="Rubenfield M.J."/>
            <person name="Ruiz A."/>
            <person name="Russo S."/>
            <person name="Salzberg S.L."/>
            <person name="Sanchez-Gracia A."/>
            <person name="Saranga D.J."/>
            <person name="Sato H."/>
            <person name="Schaeffer S.W."/>
            <person name="Schatz M.C."/>
            <person name="Schlenke T."/>
            <person name="Schwartz R."/>
            <person name="Segarra C."/>
            <person name="Singh R.S."/>
            <person name="Sirot L."/>
            <person name="Sirota M."/>
            <person name="Sisneros N.B."/>
            <person name="Smith C.D."/>
            <person name="Smith T.F."/>
            <person name="Spieth J."/>
            <person name="Stage D.E."/>
            <person name="Stark A."/>
            <person name="Stephan W."/>
            <person name="Strausberg R.L."/>
            <person name="Strempel S."/>
            <person name="Sturgill D."/>
            <person name="Sutton G."/>
            <person name="Sutton G.G."/>
            <person name="Tao W."/>
            <person name="Teichmann S."/>
            <person name="Tobari Y.N."/>
            <person name="Tomimura Y."/>
            <person name="Tsolas J.M."/>
            <person name="Valente V.L."/>
            <person name="Venter E."/>
            <person name="Venter J.C."/>
            <person name="Vicario S."/>
            <person name="Vieira F.G."/>
            <person name="Vilella A.J."/>
            <person name="Villasante A."/>
            <person name="Walenz B."/>
            <person name="Wang J."/>
            <person name="Wasserman M."/>
            <person name="Watts T."/>
            <person name="Wilson D."/>
            <person name="Wilson R.K."/>
            <person name="Wing R.A."/>
            <person name="Wolfner M.F."/>
            <person name="Wong A."/>
            <person name="Wong G.K."/>
            <person name="Wu C.I."/>
            <person name="Wu G."/>
            <person name="Yamamoto D."/>
            <person name="Yang H.P."/>
            <person name="Yang S.P."/>
            <person name="Yorke J.A."/>
            <person name="Yoshida K."/>
            <person name="Zdobnov E."/>
            <person name="Zhang P."/>
            <person name="Zhang Y."/>
            <person name="Zimin A.V."/>
            <person name="Baldwin J."/>
            <person name="Abdouelleil A."/>
            <person name="Abdulkadir J."/>
            <person name="Abebe A."/>
            <person name="Abera B."/>
            <person name="Abreu J."/>
            <person name="Acer S.C."/>
            <person name="Aftuck L."/>
            <person name="Alexander A."/>
            <person name="An P."/>
            <person name="Anderson E."/>
            <person name="Anderson S."/>
            <person name="Arachi H."/>
            <person name="Azer M."/>
            <person name="Bachantsang P."/>
            <person name="Barry A."/>
            <person name="Bayul T."/>
            <person name="Berlin A."/>
            <person name="Bessette D."/>
            <person name="Bloom T."/>
            <person name="Blye J."/>
            <person name="Boguslavskiy L."/>
            <person name="Bonnet C."/>
            <person name="Boukhgalter B."/>
            <person name="Bourzgui I."/>
            <person name="Brown A."/>
            <person name="Cahill P."/>
            <person name="Channer S."/>
            <person name="Cheshatsang Y."/>
            <person name="Chuda L."/>
            <person name="Citroen M."/>
            <person name="Collymore A."/>
            <person name="Cooke P."/>
            <person name="Costello M."/>
            <person name="D'Aco K."/>
            <person name="Daza R."/>
            <person name="De Haan G."/>
            <person name="DeGray S."/>
            <person name="DeMaso C."/>
            <person name="Dhargay N."/>
            <person name="Dooley K."/>
            <person name="Dooley E."/>
            <person name="Doricent M."/>
            <person name="Dorje P."/>
            <person name="Dorjee K."/>
            <person name="Dupes A."/>
            <person name="Elong R."/>
            <person name="Falk J."/>
            <person name="Farina A."/>
            <person name="Faro S."/>
            <person name="Ferguson D."/>
            <person name="Fisher S."/>
            <person name="Foley C.D."/>
            <person name="Franke A."/>
            <person name="Friedrich D."/>
            <person name="Gadbois L."/>
            <person name="Gearin G."/>
            <person name="Gearin C.R."/>
            <person name="Giannoukos G."/>
            <person name="Goode T."/>
            <person name="Graham J."/>
            <person name="Grandbois E."/>
            <person name="Grewal S."/>
            <person name="Gyaltsen K."/>
            <person name="Hafez N."/>
            <person name="Hagos B."/>
            <person name="Hall J."/>
            <person name="Henson C."/>
            <person name="Hollinger A."/>
            <person name="Honan T."/>
            <person name="Huard M.D."/>
            <person name="Hughes L."/>
            <person name="Hurhula B."/>
            <person name="Husby M.E."/>
            <person name="Kamat A."/>
            <person name="Kanga B."/>
            <person name="Kashin S."/>
            <person name="Khazanovich D."/>
            <person name="Kisner P."/>
            <person name="Lance K."/>
            <person name="Lara M."/>
            <person name="Lee W."/>
            <person name="Lennon N."/>
            <person name="Letendre F."/>
            <person name="LeVine R."/>
            <person name="Lipovsky A."/>
            <person name="Liu X."/>
            <person name="Liu J."/>
            <person name="Liu S."/>
            <person name="Lokyitsang T."/>
            <person name="Lokyitsang Y."/>
            <person name="Lubonja R."/>
            <person name="Lui A."/>
            <person name="MacDonald P."/>
            <person name="Magnisalis V."/>
            <person name="Maru K."/>
            <person name="Matthews C."/>
            <person name="McCusker W."/>
            <person name="McDonough S."/>
            <person name="Mehta T."/>
            <person name="Meldrim J."/>
            <person name="Meneus L."/>
            <person name="Mihai O."/>
            <person name="Mihalev A."/>
            <person name="Mihova T."/>
            <person name="Mittelman R."/>
            <person name="Mlenga V."/>
            <person name="Montmayeur A."/>
            <person name="Mulrain L."/>
            <person name="Navidi A."/>
            <person name="Naylor J."/>
            <person name="Negash T."/>
            <person name="Nguyen T."/>
            <person name="Nguyen N."/>
            <person name="Nicol R."/>
            <person name="Norbu C."/>
            <person name="Norbu N."/>
            <person name="Novod N."/>
            <person name="O'Neill B."/>
            <person name="Osman S."/>
            <person name="Markiewicz E."/>
            <person name="Oyono O.L."/>
            <person name="Patti C."/>
            <person name="Phunkhang P."/>
            <person name="Pierre F."/>
            <person name="Priest M."/>
            <person name="Raghuraman S."/>
            <person name="Rege F."/>
            <person name="Reyes R."/>
            <person name="Rise C."/>
            <person name="Rogov P."/>
            <person name="Ross K."/>
            <person name="Ryan E."/>
            <person name="Settipalli S."/>
            <person name="Shea T."/>
            <person name="Sherpa N."/>
            <person name="Shi L."/>
            <person name="Shih D."/>
            <person name="Sparrow T."/>
            <person name="Spaulding J."/>
            <person name="Stalker J."/>
            <person name="Stange-Thomann N."/>
            <person name="Stavropoulos S."/>
            <person name="Stone C."/>
            <person name="Strader C."/>
            <person name="Tesfaye S."/>
            <person name="Thomson T."/>
            <person name="Thoulutsang Y."/>
            <person name="Thoulutsang D."/>
            <person name="Topham K."/>
            <person name="Topping I."/>
            <person name="Tsamla T."/>
            <person name="Vassiliev H."/>
            <person name="Vo A."/>
            <person name="Wangchuk T."/>
            <person name="Wangdi T."/>
            <person name="Weiand M."/>
            <person name="Wilkinson J."/>
            <person name="Wilson A."/>
            <person name="Yadav S."/>
            <person name="Young G."/>
            <person name="Yu Q."/>
            <person name="Zembek L."/>
            <person name="Zhong D."/>
            <person name="Zimmer A."/>
            <person name="Zwirko Z."/>
            <person name="Jaffe D.B."/>
            <person name="Alvarez P."/>
            <person name="Brockman W."/>
            <person name="Butler J."/>
            <person name="Chin C."/>
            <person name="Gnerre S."/>
            <person name="Grabherr M."/>
            <person name="Kleber M."/>
            <person name="Mauceli E."/>
            <person name="MacCallum I."/>
        </authorList>
    </citation>
    <scope>NUCLEOTIDE SEQUENCE [LARGE SCALE GENOMIC DNA]</scope>
    <source>
        <strain evidence="4">MSH-3 / Tucson 14011-0111.49</strain>
    </source>
</reference>
<evidence type="ECO:0000313" key="4">
    <source>
        <dbReference type="Proteomes" id="UP000008744"/>
    </source>
</evidence>
<dbReference type="PANTHER" id="PTHR13097:SF7">
    <property type="entry name" value="GENERAL TRANSCRIPTION FACTOR IIE SUBUNIT 1"/>
    <property type="match status" value="1"/>
</dbReference>
<dbReference type="HOGENOM" id="CLU_2471432_0_0_1"/>
<evidence type="ECO:0000259" key="2">
    <source>
        <dbReference type="PROSITE" id="PS51344"/>
    </source>
</evidence>
<evidence type="ECO:0000256" key="1">
    <source>
        <dbReference type="SAM" id="MobiDB-lite"/>
    </source>
</evidence>
<dbReference type="PROSITE" id="PS51344">
    <property type="entry name" value="HTH_TFE_IIE"/>
    <property type="match status" value="1"/>
</dbReference>
<dbReference type="AlphaFoldDB" id="B4HAH8"/>
<accession>B4HAH8</accession>
<dbReference type="STRING" id="7234.B4HAH8"/>
<organism evidence="4">
    <name type="scientific">Drosophila persimilis</name>
    <name type="common">Fruit fly</name>
    <dbReference type="NCBI Taxonomy" id="7234"/>
    <lineage>
        <taxon>Eukaryota</taxon>
        <taxon>Metazoa</taxon>
        <taxon>Ecdysozoa</taxon>
        <taxon>Arthropoda</taxon>
        <taxon>Hexapoda</taxon>
        <taxon>Insecta</taxon>
        <taxon>Pterygota</taxon>
        <taxon>Neoptera</taxon>
        <taxon>Endopterygota</taxon>
        <taxon>Diptera</taxon>
        <taxon>Brachycera</taxon>
        <taxon>Muscomorpha</taxon>
        <taxon>Ephydroidea</taxon>
        <taxon>Drosophilidae</taxon>
        <taxon>Drosophila</taxon>
        <taxon>Sophophora</taxon>
    </lineage>
</organism>
<dbReference type="PANTHER" id="PTHR13097">
    <property type="entry name" value="TRANSCRIPTION INITIATION FACTOR IIE, ALPHA SUBUNIT"/>
    <property type="match status" value="1"/>
</dbReference>
<evidence type="ECO:0000313" key="3">
    <source>
        <dbReference type="EMBL" id="EDW37576.1"/>
    </source>
</evidence>
<keyword evidence="4" id="KW-1185">Reference proteome</keyword>
<name>B4HAH8_DROPE</name>
<dbReference type="GO" id="GO:0042789">
    <property type="term" value="P:mRNA transcription by RNA polymerase II"/>
    <property type="evidence" value="ECO:0007669"/>
    <property type="project" value="EnsemblMetazoa"/>
</dbReference>
<gene>
    <name evidence="3" type="primary">Dper\GL16278</name>
    <name evidence="3" type="ORF">Dper_GL16278</name>
</gene>
<protein>
    <submittedName>
        <fullName evidence="3">GL16278</fullName>
    </submittedName>
</protein>
<dbReference type="OrthoDB" id="361102at2759"/>
<dbReference type="eggNOG" id="KOG2593">
    <property type="taxonomic scope" value="Eukaryota"/>
</dbReference>